<dbReference type="InParanoid" id="A0A1X7VMA3"/>
<feature type="coiled-coil region" evidence="1">
    <location>
        <begin position="396"/>
        <end position="452"/>
    </location>
</feature>
<dbReference type="KEGG" id="aqu:105316533"/>
<reference evidence="2" key="2">
    <citation type="submission" date="2017-05" db="UniProtKB">
        <authorList>
            <consortium name="EnsemblMetazoa"/>
        </authorList>
    </citation>
    <scope>IDENTIFICATION</scope>
</reference>
<dbReference type="PANTHER" id="PTHR21707:SF42">
    <property type="entry name" value="FLAGELLUM-ASSOCIATED COILED-COIL DOMAIN-CONTAINING PROTEIN 1"/>
    <property type="match status" value="1"/>
</dbReference>
<name>A0A1X7VMA3_AMPQE</name>
<evidence type="ECO:0000313" key="3">
    <source>
        <dbReference type="Proteomes" id="UP000007879"/>
    </source>
</evidence>
<gene>
    <name evidence="2" type="primary">105316533</name>
</gene>
<dbReference type="GO" id="GO:0005737">
    <property type="term" value="C:cytoplasm"/>
    <property type="evidence" value="ECO:0007669"/>
    <property type="project" value="TreeGrafter"/>
</dbReference>
<protein>
    <submittedName>
        <fullName evidence="2">Uncharacterized protein</fullName>
    </submittedName>
</protein>
<sequence>MYIMLCIIKNCQITVCCVNWYNAFFKIFLTLGLMKTSKMEGHSQSVPELCLYTFTNRKYKMRAIFPHEGRRIIKERTQSSNARELGQRRPKTNAHLQRMKLPPISEHHKRFQSTRQYVSRVKTPGYTLLRSASAVEMKINMDKFFEPARVMQKFRSSGSKKDDAKIGDQSLTEMIHRLTKESIEAEEKLQREIVNLSVKLKNQEVQYQEQIQQYEKERKDFKKKIEMQYVSEQKYMASLHEQQMQILTEKFQQNLALQKSQFVLEKAGLEKEIAEHQDLLKETKKKLRKETDTRLRELESTIKEEHINEIKKLKSGMKEETETIILEAKQEVADQYEEEMSNMAKMYKTQIEGMVEKVNRSDYLAKRLATTEDSLKICQDTVKYVAEQLKTTNEEKQSSEIQLLKTSEELKDLKNNFNDKVNDVEKRFMKQLDNLRLENSQIRGRVIQLSQEAVSYQTQINEINIKGRLSSKLRLRTALKAQRNSEKQVAAGPRGKITRCNSLPVTQKEMESRKVEEKDFEELLQRPYTTSYTFTKHNY</sequence>
<feature type="coiled-coil region" evidence="1">
    <location>
        <begin position="186"/>
        <end position="224"/>
    </location>
</feature>
<reference evidence="3" key="1">
    <citation type="journal article" date="2010" name="Nature">
        <title>The Amphimedon queenslandica genome and the evolution of animal complexity.</title>
        <authorList>
            <person name="Srivastava M."/>
            <person name="Simakov O."/>
            <person name="Chapman J."/>
            <person name="Fahey B."/>
            <person name="Gauthier M.E."/>
            <person name="Mitros T."/>
            <person name="Richards G.S."/>
            <person name="Conaco C."/>
            <person name="Dacre M."/>
            <person name="Hellsten U."/>
            <person name="Larroux C."/>
            <person name="Putnam N.H."/>
            <person name="Stanke M."/>
            <person name="Adamska M."/>
            <person name="Darling A."/>
            <person name="Degnan S.M."/>
            <person name="Oakley T.H."/>
            <person name="Plachetzki D.C."/>
            <person name="Zhai Y."/>
            <person name="Adamski M."/>
            <person name="Calcino A."/>
            <person name="Cummins S.F."/>
            <person name="Goodstein D.M."/>
            <person name="Harris C."/>
            <person name="Jackson D.J."/>
            <person name="Leys S.P."/>
            <person name="Shu S."/>
            <person name="Woodcroft B.J."/>
            <person name="Vervoort M."/>
            <person name="Kosik K.S."/>
            <person name="Manning G."/>
            <person name="Degnan B.M."/>
            <person name="Rokhsar D.S."/>
        </authorList>
    </citation>
    <scope>NUCLEOTIDE SEQUENCE [LARGE SCALE GENOMIC DNA]</scope>
</reference>
<dbReference type="Proteomes" id="UP000007879">
    <property type="component" value="Unassembled WGS sequence"/>
</dbReference>
<dbReference type="OrthoDB" id="10013155at2759"/>
<feature type="coiled-coil region" evidence="1">
    <location>
        <begin position="266"/>
        <end position="346"/>
    </location>
</feature>
<dbReference type="AlphaFoldDB" id="A0A1X7VMA3"/>
<dbReference type="PANTHER" id="PTHR21707">
    <property type="entry name" value="FLAGELLUM-ASSOCIATED COILED-COIL DOMAIN-CONTAINING PROTEIN 1"/>
    <property type="match status" value="1"/>
</dbReference>
<accession>A0A1X7VMA3</accession>
<evidence type="ECO:0000256" key="1">
    <source>
        <dbReference type="SAM" id="Coils"/>
    </source>
</evidence>
<keyword evidence="1" id="KW-0175">Coiled coil</keyword>
<dbReference type="EnsemblMetazoa" id="XM_011411480.2">
    <property type="protein sequence ID" value="XP_011409782.2"/>
    <property type="gene ID" value="LOC105316533"/>
</dbReference>
<dbReference type="EnsemblMetazoa" id="Aqu2.1.40965_001">
    <property type="protein sequence ID" value="Aqu2.1.40965_001"/>
    <property type="gene ID" value="Aqu2.1.40965"/>
</dbReference>
<keyword evidence="3" id="KW-1185">Reference proteome</keyword>
<organism evidence="2">
    <name type="scientific">Amphimedon queenslandica</name>
    <name type="common">Sponge</name>
    <dbReference type="NCBI Taxonomy" id="400682"/>
    <lineage>
        <taxon>Eukaryota</taxon>
        <taxon>Metazoa</taxon>
        <taxon>Porifera</taxon>
        <taxon>Demospongiae</taxon>
        <taxon>Heteroscleromorpha</taxon>
        <taxon>Haplosclerida</taxon>
        <taxon>Niphatidae</taxon>
        <taxon>Amphimedon</taxon>
    </lineage>
</organism>
<evidence type="ECO:0000313" key="2">
    <source>
        <dbReference type="EnsemblMetazoa" id="Aqu2.1.40965_001"/>
    </source>
</evidence>
<proteinExistence type="predicted"/>
<dbReference type="InterPro" id="IPR026674">
    <property type="entry name" value="FLACC1"/>
</dbReference>